<name>A0A1G8DT60_9FLAO</name>
<dbReference type="Pfam" id="PF00535">
    <property type="entry name" value="Glycos_transf_2"/>
    <property type="match status" value="1"/>
</dbReference>
<dbReference type="EMBL" id="FNDB01000010">
    <property type="protein sequence ID" value="SDH60778.1"/>
    <property type="molecule type" value="Genomic_DNA"/>
</dbReference>
<dbReference type="GO" id="GO:0016758">
    <property type="term" value="F:hexosyltransferase activity"/>
    <property type="evidence" value="ECO:0007669"/>
    <property type="project" value="UniProtKB-ARBA"/>
</dbReference>
<proteinExistence type="predicted"/>
<reference evidence="3" key="1">
    <citation type="submission" date="2016-10" db="EMBL/GenBank/DDBJ databases">
        <authorList>
            <person name="Varghese N."/>
            <person name="Submissions S."/>
        </authorList>
    </citation>
    <scope>NUCLEOTIDE SEQUENCE [LARGE SCALE GENOMIC DNA]</scope>
    <source>
        <strain evidence="3">CGMCC 1.2747</strain>
    </source>
</reference>
<evidence type="ECO:0000313" key="2">
    <source>
        <dbReference type="EMBL" id="SDH60778.1"/>
    </source>
</evidence>
<dbReference type="PANTHER" id="PTHR22916:SF3">
    <property type="entry name" value="UDP-GLCNAC:BETAGAL BETA-1,3-N-ACETYLGLUCOSAMINYLTRANSFERASE-LIKE PROTEIN 1"/>
    <property type="match status" value="1"/>
</dbReference>
<organism evidence="2 3">
    <name type="scientific">Flavobacterium omnivorum</name>
    <dbReference type="NCBI Taxonomy" id="178355"/>
    <lineage>
        <taxon>Bacteria</taxon>
        <taxon>Pseudomonadati</taxon>
        <taxon>Bacteroidota</taxon>
        <taxon>Flavobacteriia</taxon>
        <taxon>Flavobacteriales</taxon>
        <taxon>Flavobacteriaceae</taxon>
        <taxon>Flavobacterium</taxon>
    </lineage>
</organism>
<gene>
    <name evidence="2" type="ORF">SAMN04488062_110111</name>
</gene>
<dbReference type="OrthoDB" id="396512at2"/>
<evidence type="ECO:0000259" key="1">
    <source>
        <dbReference type="Pfam" id="PF00535"/>
    </source>
</evidence>
<dbReference type="Gene3D" id="3.90.550.10">
    <property type="entry name" value="Spore Coat Polysaccharide Biosynthesis Protein SpsA, Chain A"/>
    <property type="match status" value="1"/>
</dbReference>
<dbReference type="PANTHER" id="PTHR22916">
    <property type="entry name" value="GLYCOSYLTRANSFERASE"/>
    <property type="match status" value="1"/>
</dbReference>
<sequence length="326" mass="38125">MNVISKPKITVVTAVYNKEKLIHKCVESVLNQSFTDFEYILVDDQSPDNCPEICEDYAKKDSRIKVIHRENGGHALAVNSGILQGIGDYYFIVDADDYLSDKNCFSEMIEIAEENDCDIVLSDFLGVWNNKNKPKKLIFDGIEVMEYLIKEDIYHPTTRSRLWKKTILNKNNLFKNLICDDEEWTPKAFYRAKKVCILPKPIYFRTTPEDSVTQIATEKNYFKKAFDKGFTTGVLINFFEKTSISTLQKRVLYKRFISLYLSSLHIYANIITNNQLKSELFVVLDENKHILKYSKFYDSSRHHLIAWIMRYFGLKGALLFFKVFIR</sequence>
<keyword evidence="3" id="KW-1185">Reference proteome</keyword>
<dbReference type="CDD" id="cd00761">
    <property type="entry name" value="Glyco_tranf_GTA_type"/>
    <property type="match status" value="1"/>
</dbReference>
<dbReference type="Proteomes" id="UP000199274">
    <property type="component" value="Unassembled WGS sequence"/>
</dbReference>
<dbReference type="InterPro" id="IPR001173">
    <property type="entry name" value="Glyco_trans_2-like"/>
</dbReference>
<accession>A0A1G8DT60</accession>
<keyword evidence="2" id="KW-0808">Transferase</keyword>
<dbReference type="AlphaFoldDB" id="A0A1G8DT60"/>
<protein>
    <submittedName>
        <fullName evidence="2">Glycosyltransferase involved in cell wall bisynthesis</fullName>
    </submittedName>
</protein>
<feature type="domain" description="Glycosyltransferase 2-like" evidence="1">
    <location>
        <begin position="10"/>
        <end position="134"/>
    </location>
</feature>
<dbReference type="SUPFAM" id="SSF53448">
    <property type="entry name" value="Nucleotide-diphospho-sugar transferases"/>
    <property type="match status" value="1"/>
</dbReference>
<dbReference type="InterPro" id="IPR029044">
    <property type="entry name" value="Nucleotide-diphossugar_trans"/>
</dbReference>
<dbReference type="RefSeq" id="WP_091257671.1">
    <property type="nucleotide sequence ID" value="NZ_FNDB01000010.1"/>
</dbReference>
<dbReference type="STRING" id="178355.SAMN04488062_110111"/>
<evidence type="ECO:0000313" key="3">
    <source>
        <dbReference type="Proteomes" id="UP000199274"/>
    </source>
</evidence>